<evidence type="ECO:0000313" key="1">
    <source>
        <dbReference type="EMBL" id="CAG8685926.1"/>
    </source>
</evidence>
<protein>
    <submittedName>
        <fullName evidence="1">30722_t:CDS:1</fullName>
    </submittedName>
</protein>
<accession>A0ACA9P335</accession>
<organism evidence="1 2">
    <name type="scientific">Racocetra persica</name>
    <dbReference type="NCBI Taxonomy" id="160502"/>
    <lineage>
        <taxon>Eukaryota</taxon>
        <taxon>Fungi</taxon>
        <taxon>Fungi incertae sedis</taxon>
        <taxon>Mucoromycota</taxon>
        <taxon>Glomeromycotina</taxon>
        <taxon>Glomeromycetes</taxon>
        <taxon>Diversisporales</taxon>
        <taxon>Gigasporaceae</taxon>
        <taxon>Racocetra</taxon>
    </lineage>
</organism>
<evidence type="ECO:0000313" key="2">
    <source>
        <dbReference type="Proteomes" id="UP000789920"/>
    </source>
</evidence>
<name>A0ACA9P335_9GLOM</name>
<dbReference type="EMBL" id="CAJVQC010017598">
    <property type="protein sequence ID" value="CAG8685926.1"/>
    <property type="molecule type" value="Genomic_DNA"/>
</dbReference>
<sequence>NSPVLIGPMDNFTLTPNDIGFIRKSNPDINVVPNIRNIRRDGANSRYAEYFIIGSKEITGTGVHICKSGFVTGVTCGRVRSRNANVESPTGRKEGVLVTSTKAVQGDSGGSMIQFSYNDSIPYVNAVGIVASLGNNPYDKATYCEPIRKAFEYGYALTHYLIQ</sequence>
<reference evidence="1" key="1">
    <citation type="submission" date="2021-06" db="EMBL/GenBank/DDBJ databases">
        <authorList>
            <person name="Kallberg Y."/>
            <person name="Tangrot J."/>
            <person name="Rosling A."/>
        </authorList>
    </citation>
    <scope>NUCLEOTIDE SEQUENCE</scope>
    <source>
        <strain evidence="1">MA461A</strain>
    </source>
</reference>
<proteinExistence type="predicted"/>
<keyword evidence="2" id="KW-1185">Reference proteome</keyword>
<dbReference type="Proteomes" id="UP000789920">
    <property type="component" value="Unassembled WGS sequence"/>
</dbReference>
<feature type="non-terminal residue" evidence="1">
    <location>
        <position position="1"/>
    </location>
</feature>
<gene>
    <name evidence="1" type="ORF">RPERSI_LOCUS9343</name>
</gene>
<comment type="caution">
    <text evidence="1">The sequence shown here is derived from an EMBL/GenBank/DDBJ whole genome shotgun (WGS) entry which is preliminary data.</text>
</comment>